<feature type="region of interest" description="Disordered" evidence="1">
    <location>
        <begin position="1"/>
        <end position="105"/>
    </location>
</feature>
<accession>A0A074Y7N8</accession>
<feature type="compositionally biased region" description="Acidic residues" evidence="1">
    <location>
        <begin position="74"/>
        <end position="84"/>
    </location>
</feature>
<protein>
    <submittedName>
        <fullName evidence="2">Uncharacterized protein</fullName>
    </submittedName>
</protein>
<dbReference type="GeneID" id="25364649"/>
<dbReference type="InParanoid" id="A0A074Y7N8"/>
<dbReference type="Proteomes" id="UP000030641">
    <property type="component" value="Unassembled WGS sequence"/>
</dbReference>
<evidence type="ECO:0000313" key="3">
    <source>
        <dbReference type="Proteomes" id="UP000030641"/>
    </source>
</evidence>
<dbReference type="EMBL" id="KL584773">
    <property type="protein sequence ID" value="KEQ91989.1"/>
    <property type="molecule type" value="Genomic_DNA"/>
</dbReference>
<keyword evidence="3" id="KW-1185">Reference proteome</keyword>
<feature type="compositionally biased region" description="Basic residues" evidence="1">
    <location>
        <begin position="11"/>
        <end position="23"/>
    </location>
</feature>
<dbReference type="RefSeq" id="XP_013340484.1">
    <property type="nucleotide sequence ID" value="XM_013485030.1"/>
</dbReference>
<evidence type="ECO:0000313" key="2">
    <source>
        <dbReference type="EMBL" id="KEQ91989.1"/>
    </source>
</evidence>
<sequence length="222" mass="24640">MAKRALQSPRKSPHGIRKRRRTNRLSSSVIGTSPSSAVDSPQEDEVKNGQDTSYISAGSREHTGSESLPLNGENDADEAQFEVDESAKEELPSADNNEDAKSRLSSVYTEAKVGELPAVDNQNAMEAIISSTDHSDSDFECQSSLCDDESDYQDGSDQLYQDSDLESNFNDSRDLPPVKHRKKTEQRETSVQKSATFTRREIMEKVHIDWPSRMQNGVVNGV</sequence>
<feature type="compositionally biased region" description="Polar residues" evidence="1">
    <location>
        <begin position="24"/>
        <end position="39"/>
    </location>
</feature>
<proteinExistence type="predicted"/>
<feature type="compositionally biased region" description="Polar residues" evidence="1">
    <location>
        <begin position="155"/>
        <end position="170"/>
    </location>
</feature>
<dbReference type="HOGENOM" id="CLU_1245125_0_0_1"/>
<name>A0A074Y7N8_AURSE</name>
<organism evidence="2 3">
    <name type="scientific">Aureobasidium subglaciale (strain EXF-2481)</name>
    <name type="common">Aureobasidium pullulans var. subglaciale</name>
    <dbReference type="NCBI Taxonomy" id="1043005"/>
    <lineage>
        <taxon>Eukaryota</taxon>
        <taxon>Fungi</taxon>
        <taxon>Dikarya</taxon>
        <taxon>Ascomycota</taxon>
        <taxon>Pezizomycotina</taxon>
        <taxon>Dothideomycetes</taxon>
        <taxon>Dothideomycetidae</taxon>
        <taxon>Dothideales</taxon>
        <taxon>Saccotheciaceae</taxon>
        <taxon>Aureobasidium</taxon>
    </lineage>
</organism>
<gene>
    <name evidence="2" type="ORF">AUEXF2481DRAFT_32472</name>
</gene>
<reference evidence="2 3" key="1">
    <citation type="journal article" date="2014" name="BMC Genomics">
        <title>Genome sequencing of four Aureobasidium pullulans varieties: biotechnological potential, stress tolerance, and description of new species.</title>
        <authorList>
            <person name="Gostin Ar C."/>
            <person name="Ohm R.A."/>
            <person name="Kogej T."/>
            <person name="Sonjak S."/>
            <person name="Turk M."/>
            <person name="Zajc J."/>
            <person name="Zalar P."/>
            <person name="Grube M."/>
            <person name="Sun H."/>
            <person name="Han J."/>
            <person name="Sharma A."/>
            <person name="Chiniquy J."/>
            <person name="Ngan C.Y."/>
            <person name="Lipzen A."/>
            <person name="Barry K."/>
            <person name="Grigoriev I.V."/>
            <person name="Gunde-Cimerman N."/>
        </authorList>
    </citation>
    <scope>NUCLEOTIDE SEQUENCE [LARGE SCALE GENOMIC DNA]</scope>
    <source>
        <strain evidence="2 3">EXF-2481</strain>
    </source>
</reference>
<evidence type="ECO:0000256" key="1">
    <source>
        <dbReference type="SAM" id="MobiDB-lite"/>
    </source>
</evidence>
<feature type="region of interest" description="Disordered" evidence="1">
    <location>
        <begin position="131"/>
        <end position="198"/>
    </location>
</feature>
<dbReference type="AlphaFoldDB" id="A0A074Y7N8"/>